<protein>
    <submittedName>
        <fullName evidence="1">Uncharacterized protein</fullName>
    </submittedName>
</protein>
<sequence length="204" mass="23269">MIIDLNQILSIFNIDYEIAKGNNKLGGASLPKQFNQGGEIQGNFLSRKFSLIYDPDKIKPEWDKVGHKKYGMLFEEKSLGVIYQKTGFTSQSGYFVLKYDGVKYKMYRVGLETGYVYPIYEGSKLVACIVADKSIFNDLNLYHIYALNKSYSYISSIFGLYLDACIQLKYGPLVTSPNYIAGKSLRKKYDPAFIEKIKDMENKA</sequence>
<name>A0A8S5S7Z9_9CAUD</name>
<evidence type="ECO:0000313" key="1">
    <source>
        <dbReference type="EMBL" id="DAF46931.1"/>
    </source>
</evidence>
<proteinExistence type="predicted"/>
<accession>A0A8S5S7Z9</accession>
<organism evidence="1">
    <name type="scientific">Siphoviridae sp. ctBAZ2</name>
    <dbReference type="NCBI Taxonomy" id="2827801"/>
    <lineage>
        <taxon>Viruses</taxon>
        <taxon>Duplodnaviria</taxon>
        <taxon>Heunggongvirae</taxon>
        <taxon>Uroviricota</taxon>
        <taxon>Caudoviricetes</taxon>
    </lineage>
</organism>
<reference evidence="1" key="1">
    <citation type="journal article" date="2021" name="Proc. Natl. Acad. Sci. U.S.A.">
        <title>A Catalog of Tens of Thousands of Viruses from Human Metagenomes Reveals Hidden Associations with Chronic Diseases.</title>
        <authorList>
            <person name="Tisza M.J."/>
            <person name="Buck C.B."/>
        </authorList>
    </citation>
    <scope>NUCLEOTIDE SEQUENCE</scope>
    <source>
        <strain evidence="1">CtBAZ2</strain>
    </source>
</reference>
<dbReference type="EMBL" id="BK032547">
    <property type="protein sequence ID" value="DAF46931.1"/>
    <property type="molecule type" value="Genomic_DNA"/>
</dbReference>